<gene>
    <name evidence="2" type="ORF">VNI00_009421</name>
</gene>
<dbReference type="EMBL" id="JAYKXP010000035">
    <property type="protein sequence ID" value="KAK7040825.1"/>
    <property type="molecule type" value="Genomic_DNA"/>
</dbReference>
<protein>
    <recommendedName>
        <fullName evidence="4">Nuclear protein MDM1</fullName>
    </recommendedName>
</protein>
<reference evidence="2 3" key="1">
    <citation type="submission" date="2024-01" db="EMBL/GenBank/DDBJ databases">
        <title>A draft genome for a cacao thread blight-causing isolate of Paramarasmius palmivorus.</title>
        <authorList>
            <person name="Baruah I.K."/>
            <person name="Bukari Y."/>
            <person name="Amoako-Attah I."/>
            <person name="Meinhardt L.W."/>
            <person name="Bailey B.A."/>
            <person name="Cohen S.P."/>
        </authorList>
    </citation>
    <scope>NUCLEOTIDE SEQUENCE [LARGE SCALE GENOMIC DNA]</scope>
    <source>
        <strain evidence="2 3">GH-12</strain>
    </source>
</reference>
<dbReference type="PANTHER" id="PTHR28058">
    <property type="entry name" value="37S RIBOSOMAL PROTEIN MRP51, MITOCHONDRIAL"/>
    <property type="match status" value="1"/>
</dbReference>
<evidence type="ECO:0000256" key="1">
    <source>
        <dbReference type="SAM" id="MobiDB-lite"/>
    </source>
</evidence>
<evidence type="ECO:0000313" key="3">
    <source>
        <dbReference type="Proteomes" id="UP001383192"/>
    </source>
</evidence>
<keyword evidence="3" id="KW-1185">Reference proteome</keyword>
<evidence type="ECO:0008006" key="4">
    <source>
        <dbReference type="Google" id="ProtNLM"/>
    </source>
</evidence>
<comment type="caution">
    <text evidence="2">The sequence shown here is derived from an EMBL/GenBank/DDBJ whole genome shotgun (WGS) entry which is preliminary data.</text>
</comment>
<dbReference type="Proteomes" id="UP001383192">
    <property type="component" value="Unassembled WGS sequence"/>
</dbReference>
<proteinExistence type="predicted"/>
<dbReference type="AlphaFoldDB" id="A0AAW0CPV0"/>
<name>A0AAW0CPV0_9AGAR</name>
<sequence length="495" mass="55417">MASSAVTTVVKSHPPSSPFAELLRRSRFATFDPSIRQTYNTPPEAARRGEWGLKRRLAITRRNSFIAVPAPFDSRAYYVDWSNAENEVRFIRRFEELEVSPQCKPSTPWHATLGSKNSSNWLVDSEFSLPEEGPEVEEINGSVAELAEKKEWEKEKLQNQSTSIGLDGLGLKGPGNYGARREVLGQKLHLTPNIHAMSPKAFEKYLRKLRELRPEFKEYVKSSWEHEQKIRAEREQQQQSSTSGLYAKADTPSEAPDLVTSAQRREREYHRRFLEHHTASQLSDHNSTAIEQRPHQTGGLAYARLSSLHSHLYAQPQPGIVLQAGSTRQRDNAHNCIASFAGMTPTIEKSHWGGKRPLLNPGNAEGISRGRLTESLAYMKMKPGSVIVERPPKTVGPPGSSMGLESAHISSQAMVVANRDGDFSLENPYRAGTPMYSGLAPALSKAQLPAYQMKASRERYNKVQEKSASKLHGNNNNNPAFRKQILDNLANMLQK</sequence>
<organism evidence="2 3">
    <name type="scientific">Paramarasmius palmivorus</name>
    <dbReference type="NCBI Taxonomy" id="297713"/>
    <lineage>
        <taxon>Eukaryota</taxon>
        <taxon>Fungi</taxon>
        <taxon>Dikarya</taxon>
        <taxon>Basidiomycota</taxon>
        <taxon>Agaricomycotina</taxon>
        <taxon>Agaricomycetes</taxon>
        <taxon>Agaricomycetidae</taxon>
        <taxon>Agaricales</taxon>
        <taxon>Marasmiineae</taxon>
        <taxon>Marasmiaceae</taxon>
        <taxon>Paramarasmius</taxon>
    </lineage>
</organism>
<dbReference type="PANTHER" id="PTHR28058:SF1">
    <property type="entry name" value="SMALL RIBOSOMAL SUBUNIT PROTEIN BS1M"/>
    <property type="match status" value="1"/>
</dbReference>
<dbReference type="Pfam" id="PF11709">
    <property type="entry name" value="Mit_ribos_Mrp51"/>
    <property type="match status" value="1"/>
</dbReference>
<dbReference type="InterPro" id="IPR016712">
    <property type="entry name" value="Rbsml_bS1m-like"/>
</dbReference>
<feature type="region of interest" description="Disordered" evidence="1">
    <location>
        <begin position="230"/>
        <end position="264"/>
    </location>
</feature>
<evidence type="ECO:0000313" key="2">
    <source>
        <dbReference type="EMBL" id="KAK7040825.1"/>
    </source>
</evidence>
<accession>A0AAW0CPV0</accession>